<evidence type="ECO:0000313" key="4">
    <source>
        <dbReference type="Proteomes" id="UP001152797"/>
    </source>
</evidence>
<evidence type="ECO:0000313" key="2">
    <source>
        <dbReference type="EMBL" id="CAI4010939.1"/>
    </source>
</evidence>
<sequence>MELDYCRELSKQHQMLQEEVNAFCQQPESPADALAAQRLVRALRLHETRRLKRMGPRADGGYVVFDHGFRPLCKYLLSYGVGTNVDFEWELGGTRSWVAPAAQKSSSEVQGFHPEIRCETTGKEDKAQGQECNPVAGWTSFLRSETSPTPDLVAARDDVVLSAEYCRNCRAHWSKVWVKPKRRSRSKSAKATSYRDAAHQEPVEENVDWNVFPLKAPWIPTTPSSRVQGKKGETTVGAGSNVPSAQQVVQPAQVSNTDMALTAEEEKILENLKGLQEAGLELSMDMQQKLEILVAKQAVGAKKPLTHGHLNRLNKVKSQLTNAAKRIEELDQEWSSFVQKNMEKVKQHAAMYQSCRADLLEAYNTKLEELSMLKKEMTEASLSMLAPAVTVAPMEKNVDVEQQIHSLKEVIDIESIVGAVDLTEDMDEEVQMGGGSTAASKCLPKNPKPFRGAASPTKVANQHLKQKAQDAKETKAKE</sequence>
<name>A0A9P1DL69_9DINO</name>
<dbReference type="Proteomes" id="UP001152797">
    <property type="component" value="Unassembled WGS sequence"/>
</dbReference>
<evidence type="ECO:0000256" key="1">
    <source>
        <dbReference type="SAM" id="MobiDB-lite"/>
    </source>
</evidence>
<dbReference type="AlphaFoldDB" id="A0A9P1DL69"/>
<protein>
    <submittedName>
        <fullName evidence="2">Uncharacterized protein</fullName>
    </submittedName>
</protein>
<feature type="compositionally biased region" description="Basic and acidic residues" evidence="1">
    <location>
        <begin position="467"/>
        <end position="478"/>
    </location>
</feature>
<evidence type="ECO:0000313" key="3">
    <source>
        <dbReference type="EMBL" id="CAL4798251.1"/>
    </source>
</evidence>
<keyword evidence="4" id="KW-1185">Reference proteome</keyword>
<gene>
    <name evidence="2" type="ORF">C1SCF055_LOCUS36154</name>
</gene>
<reference evidence="2" key="1">
    <citation type="submission" date="2022-10" db="EMBL/GenBank/DDBJ databases">
        <authorList>
            <person name="Chen Y."/>
            <person name="Dougan E. K."/>
            <person name="Chan C."/>
            <person name="Rhodes N."/>
            <person name="Thang M."/>
        </authorList>
    </citation>
    <scope>NUCLEOTIDE SEQUENCE</scope>
</reference>
<feature type="region of interest" description="Disordered" evidence="1">
    <location>
        <begin position="222"/>
        <end position="241"/>
    </location>
</feature>
<proteinExistence type="predicted"/>
<dbReference type="EMBL" id="CAMXCT020004976">
    <property type="protein sequence ID" value="CAL1164314.1"/>
    <property type="molecule type" value="Genomic_DNA"/>
</dbReference>
<accession>A0A9P1DL69</accession>
<organism evidence="2">
    <name type="scientific">Cladocopium goreaui</name>
    <dbReference type="NCBI Taxonomy" id="2562237"/>
    <lineage>
        <taxon>Eukaryota</taxon>
        <taxon>Sar</taxon>
        <taxon>Alveolata</taxon>
        <taxon>Dinophyceae</taxon>
        <taxon>Suessiales</taxon>
        <taxon>Symbiodiniaceae</taxon>
        <taxon>Cladocopium</taxon>
    </lineage>
</organism>
<reference evidence="3 4" key="2">
    <citation type="submission" date="2024-05" db="EMBL/GenBank/DDBJ databases">
        <authorList>
            <person name="Chen Y."/>
            <person name="Shah S."/>
            <person name="Dougan E. K."/>
            <person name="Thang M."/>
            <person name="Chan C."/>
        </authorList>
    </citation>
    <scope>NUCLEOTIDE SEQUENCE [LARGE SCALE GENOMIC DNA]</scope>
</reference>
<feature type="region of interest" description="Disordered" evidence="1">
    <location>
        <begin position="432"/>
        <end position="478"/>
    </location>
</feature>
<dbReference type="EMBL" id="CAMXCT010004976">
    <property type="protein sequence ID" value="CAI4010939.1"/>
    <property type="molecule type" value="Genomic_DNA"/>
</dbReference>
<dbReference type="EMBL" id="CAMXCT030004976">
    <property type="protein sequence ID" value="CAL4798251.1"/>
    <property type="molecule type" value="Genomic_DNA"/>
</dbReference>
<comment type="caution">
    <text evidence="2">The sequence shown here is derived from an EMBL/GenBank/DDBJ whole genome shotgun (WGS) entry which is preliminary data.</text>
</comment>